<dbReference type="KEGG" id="ehx:EMIHUDRAFT_236771"/>
<dbReference type="Pfam" id="PF00450">
    <property type="entry name" value="Peptidase_S10"/>
    <property type="match status" value="1"/>
</dbReference>
<dbReference type="GO" id="GO:0006508">
    <property type="term" value="P:proteolysis"/>
    <property type="evidence" value="ECO:0007669"/>
    <property type="project" value="UniProtKB-KW"/>
</dbReference>
<dbReference type="GO" id="GO:0004185">
    <property type="term" value="F:serine-type carboxypeptidase activity"/>
    <property type="evidence" value="ECO:0007669"/>
    <property type="project" value="UniProtKB-UniRule"/>
</dbReference>
<sequence length="452" mass="49659">MSSDAASSQAAAVSDAEAFRVHNLPDLPHEARSLKQYAGFLPTALDKPDWNSHLFFWLVEAEEEAKSSEPTPLLIWLNGGPGASSLTGLLLENGPFGFRLGDSKLSYNPHGWTKAAIDQPVGAGFSYTKSKPGEWGDGPGYVNSLTEMAEQLYPVIVAMIAKFDWLKDAPVYIAGESYASKYIPRIAHYIHTKNEAAGSKLVNLAGIAIGNGIGDMVPYVAYESTPDYLRHFGLIDAETQAWAHGRLAVCKQHCDREEWAEAYKVCEDMSETLLSEKAQVPFIYDIRATTDVFSDLSAVTAAWINDPAVHKALNAGGFPWRQSDGQGPSSIGKPVPDHLESDQLLPIPTKIITDLMEKYQFMTYSGQYDGSPWNFLGSERLIDQLEWKGKAAYNASARVVWKVDGEVAGYMKGDVAGFSYVLATNCGHLVPTDQPKNALDLIRRFIKREPFA</sequence>
<evidence type="ECO:0000313" key="8">
    <source>
        <dbReference type="EnsemblProtists" id="EOD41073"/>
    </source>
</evidence>
<dbReference type="eggNOG" id="KOG1282">
    <property type="taxonomic scope" value="Eukaryota"/>
</dbReference>
<dbReference type="InterPro" id="IPR018202">
    <property type="entry name" value="Ser_caboxypep_ser_AS"/>
</dbReference>
<organism evidence="8 9">
    <name type="scientific">Emiliania huxleyi (strain CCMP1516)</name>
    <dbReference type="NCBI Taxonomy" id="280463"/>
    <lineage>
        <taxon>Eukaryota</taxon>
        <taxon>Haptista</taxon>
        <taxon>Haptophyta</taxon>
        <taxon>Prymnesiophyceae</taxon>
        <taxon>Isochrysidales</taxon>
        <taxon>Noelaerhabdaceae</taxon>
        <taxon>Emiliania</taxon>
    </lineage>
</organism>
<evidence type="ECO:0000256" key="4">
    <source>
        <dbReference type="ARBA" id="ARBA00022729"/>
    </source>
</evidence>
<dbReference type="GeneID" id="17286346"/>
<dbReference type="PANTHER" id="PTHR11802">
    <property type="entry name" value="SERINE PROTEASE FAMILY S10 SERINE CARBOXYPEPTIDASE"/>
    <property type="match status" value="1"/>
</dbReference>
<dbReference type="AlphaFoldDB" id="A0A0D3KZ88"/>
<keyword evidence="5 7" id="KW-0378">Hydrolase</keyword>
<dbReference type="EnsemblProtists" id="EOD26294">
    <property type="protein sequence ID" value="EOD26294"/>
    <property type="gene ID" value="EMIHUDRAFT_236771"/>
</dbReference>
<evidence type="ECO:0000256" key="1">
    <source>
        <dbReference type="ARBA" id="ARBA00009431"/>
    </source>
</evidence>
<dbReference type="PANTHER" id="PTHR11802:SF3">
    <property type="entry name" value="RETINOID-INDUCIBLE SERINE CARBOXYPEPTIDASE"/>
    <property type="match status" value="1"/>
</dbReference>
<evidence type="ECO:0000256" key="2">
    <source>
        <dbReference type="ARBA" id="ARBA00022645"/>
    </source>
</evidence>
<dbReference type="InterPro" id="IPR029058">
    <property type="entry name" value="AB_hydrolase_fold"/>
</dbReference>
<evidence type="ECO:0000256" key="5">
    <source>
        <dbReference type="ARBA" id="ARBA00022801"/>
    </source>
</evidence>
<name>A0A0D3KZ88_EMIH1</name>
<evidence type="ECO:0000256" key="3">
    <source>
        <dbReference type="ARBA" id="ARBA00022670"/>
    </source>
</evidence>
<dbReference type="GeneID" id="17271840"/>
<dbReference type="InterPro" id="IPR001563">
    <property type="entry name" value="Peptidase_S10"/>
</dbReference>
<evidence type="ECO:0000313" key="9">
    <source>
        <dbReference type="Proteomes" id="UP000013827"/>
    </source>
</evidence>
<dbReference type="OMA" id="FHCTIST"/>
<keyword evidence="9" id="KW-1185">Reference proteome</keyword>
<dbReference type="KEGG" id="ehx:EMIHUDRAFT_250931"/>
<dbReference type="EnsemblProtists" id="EOD41073">
    <property type="protein sequence ID" value="EOD41073"/>
    <property type="gene ID" value="EMIHUDRAFT_250931"/>
</dbReference>
<dbReference type="Gene3D" id="3.40.50.1820">
    <property type="entry name" value="alpha/beta hydrolase"/>
    <property type="match status" value="1"/>
</dbReference>
<dbReference type="PROSITE" id="PS00131">
    <property type="entry name" value="CARBOXYPEPT_SER_SER"/>
    <property type="match status" value="1"/>
</dbReference>
<dbReference type="PRINTS" id="PR00724">
    <property type="entry name" value="CRBOXYPTASEC"/>
</dbReference>
<proteinExistence type="inferred from homology"/>
<dbReference type="SUPFAM" id="SSF53474">
    <property type="entry name" value="alpha/beta-Hydrolases"/>
    <property type="match status" value="1"/>
</dbReference>
<comment type="similarity">
    <text evidence="1 7">Belongs to the peptidase S10 family.</text>
</comment>
<accession>A0A0D3KZ88</accession>
<dbReference type="Proteomes" id="UP000013827">
    <property type="component" value="Unassembled WGS sequence"/>
</dbReference>
<dbReference type="STRING" id="2903.R1EZI2"/>
<keyword evidence="4" id="KW-0732">Signal</keyword>
<dbReference type="RefSeq" id="XP_005778723.1">
    <property type="nucleotide sequence ID" value="XM_005778666.1"/>
</dbReference>
<dbReference type="PaxDb" id="2903-EOD26294"/>
<dbReference type="RefSeq" id="XP_005793502.1">
    <property type="nucleotide sequence ID" value="XM_005793445.1"/>
</dbReference>
<reference evidence="8" key="2">
    <citation type="submission" date="2024-10" db="UniProtKB">
        <authorList>
            <consortium name="EnsemblProtists"/>
        </authorList>
    </citation>
    <scope>IDENTIFICATION</scope>
</reference>
<keyword evidence="2 7" id="KW-0121">Carboxypeptidase</keyword>
<protein>
    <recommendedName>
        <fullName evidence="7">Carboxypeptidase</fullName>
        <ecNumber evidence="7">3.4.16.-</ecNumber>
    </recommendedName>
</protein>
<keyword evidence="3 7" id="KW-0645">Protease</keyword>
<evidence type="ECO:0000256" key="6">
    <source>
        <dbReference type="ARBA" id="ARBA00023180"/>
    </source>
</evidence>
<dbReference type="EC" id="3.4.16.-" evidence="7"/>
<reference evidence="9" key="1">
    <citation type="journal article" date="2013" name="Nature">
        <title>Pan genome of the phytoplankton Emiliania underpins its global distribution.</title>
        <authorList>
            <person name="Read B.A."/>
            <person name="Kegel J."/>
            <person name="Klute M.J."/>
            <person name="Kuo A."/>
            <person name="Lefebvre S.C."/>
            <person name="Maumus F."/>
            <person name="Mayer C."/>
            <person name="Miller J."/>
            <person name="Monier A."/>
            <person name="Salamov A."/>
            <person name="Young J."/>
            <person name="Aguilar M."/>
            <person name="Claverie J.M."/>
            <person name="Frickenhaus S."/>
            <person name="Gonzalez K."/>
            <person name="Herman E.K."/>
            <person name="Lin Y.C."/>
            <person name="Napier J."/>
            <person name="Ogata H."/>
            <person name="Sarno A.F."/>
            <person name="Shmutz J."/>
            <person name="Schroeder D."/>
            <person name="de Vargas C."/>
            <person name="Verret F."/>
            <person name="von Dassow P."/>
            <person name="Valentin K."/>
            <person name="Van de Peer Y."/>
            <person name="Wheeler G."/>
            <person name="Dacks J.B."/>
            <person name="Delwiche C.F."/>
            <person name="Dyhrman S.T."/>
            <person name="Glockner G."/>
            <person name="John U."/>
            <person name="Richards T."/>
            <person name="Worden A.Z."/>
            <person name="Zhang X."/>
            <person name="Grigoriev I.V."/>
            <person name="Allen A.E."/>
            <person name="Bidle K."/>
            <person name="Borodovsky M."/>
            <person name="Bowler C."/>
            <person name="Brownlee C."/>
            <person name="Cock J.M."/>
            <person name="Elias M."/>
            <person name="Gladyshev V.N."/>
            <person name="Groth M."/>
            <person name="Guda C."/>
            <person name="Hadaegh A."/>
            <person name="Iglesias-Rodriguez M.D."/>
            <person name="Jenkins J."/>
            <person name="Jones B.M."/>
            <person name="Lawson T."/>
            <person name="Leese F."/>
            <person name="Lindquist E."/>
            <person name="Lobanov A."/>
            <person name="Lomsadze A."/>
            <person name="Malik S.B."/>
            <person name="Marsh M.E."/>
            <person name="Mackinder L."/>
            <person name="Mock T."/>
            <person name="Mueller-Roeber B."/>
            <person name="Pagarete A."/>
            <person name="Parker M."/>
            <person name="Probert I."/>
            <person name="Quesneville H."/>
            <person name="Raines C."/>
            <person name="Rensing S.A."/>
            <person name="Riano-Pachon D.M."/>
            <person name="Richier S."/>
            <person name="Rokitta S."/>
            <person name="Shiraiwa Y."/>
            <person name="Soanes D.M."/>
            <person name="van der Giezen M."/>
            <person name="Wahlund T.M."/>
            <person name="Williams B."/>
            <person name="Wilson W."/>
            <person name="Wolfe G."/>
            <person name="Wurch L.L."/>
        </authorList>
    </citation>
    <scope>NUCLEOTIDE SEQUENCE</scope>
</reference>
<keyword evidence="6" id="KW-0325">Glycoprotein</keyword>
<evidence type="ECO:0000256" key="7">
    <source>
        <dbReference type="RuleBase" id="RU361156"/>
    </source>
</evidence>
<dbReference type="HOGENOM" id="CLU_008523_10_1_1"/>